<dbReference type="SUPFAM" id="SSF47396">
    <property type="entry name" value="Transcription factor IIA (TFIIA), alpha-helical domain"/>
    <property type="match status" value="1"/>
</dbReference>
<sequence>MSVIDKVIEEAGEMFAREGVGDEVTERLQQLWKFKVLKSKATESSYRASYGTPGYYQAEVNSYTFLQNGPSTSALPAHFSTGSLAAAVAEHLPSTSRFWFSSSASGHSLTAGFSIPAAPTKSIIPSAELENIDTLQKPLQRIFKEDVRPFGVRQLSTVSLVPDQTPYSLKSFLQLTSEANPLQAQEPAVGEDQPYGAHFAQPFVCANMIPSLPYELGGSNVQNVQTELFISKQKGLRLVDNVKPATSNVKCTHEPNQRDSIFDLKNQPAREESGTILHSLMEDNTPVL</sequence>
<dbReference type="Proteomes" id="UP001066276">
    <property type="component" value="Chromosome 5"/>
</dbReference>
<dbReference type="Gene3D" id="1.10.287.100">
    <property type="match status" value="1"/>
</dbReference>
<evidence type="ECO:0000313" key="2">
    <source>
        <dbReference type="Proteomes" id="UP001066276"/>
    </source>
</evidence>
<protein>
    <submittedName>
        <fullName evidence="1">Uncharacterized protein</fullName>
    </submittedName>
</protein>
<keyword evidence="2" id="KW-1185">Reference proteome</keyword>
<name>A0AAV7R9T9_PLEWA</name>
<organism evidence="1 2">
    <name type="scientific">Pleurodeles waltl</name>
    <name type="common">Iberian ribbed newt</name>
    <dbReference type="NCBI Taxonomy" id="8319"/>
    <lineage>
        <taxon>Eukaryota</taxon>
        <taxon>Metazoa</taxon>
        <taxon>Chordata</taxon>
        <taxon>Craniata</taxon>
        <taxon>Vertebrata</taxon>
        <taxon>Euteleostomi</taxon>
        <taxon>Amphibia</taxon>
        <taxon>Batrachia</taxon>
        <taxon>Caudata</taxon>
        <taxon>Salamandroidea</taxon>
        <taxon>Salamandridae</taxon>
        <taxon>Pleurodelinae</taxon>
        <taxon>Pleurodeles</taxon>
    </lineage>
</organism>
<gene>
    <name evidence="1" type="ORF">NDU88_002371</name>
</gene>
<reference evidence="1" key="1">
    <citation type="journal article" date="2022" name="bioRxiv">
        <title>Sequencing and chromosome-scale assembly of the giantPleurodeles waltlgenome.</title>
        <authorList>
            <person name="Brown T."/>
            <person name="Elewa A."/>
            <person name="Iarovenko S."/>
            <person name="Subramanian E."/>
            <person name="Araus A.J."/>
            <person name="Petzold A."/>
            <person name="Susuki M."/>
            <person name="Suzuki K.-i.T."/>
            <person name="Hayashi T."/>
            <person name="Toyoda A."/>
            <person name="Oliveira C."/>
            <person name="Osipova E."/>
            <person name="Leigh N.D."/>
            <person name="Simon A."/>
            <person name="Yun M.H."/>
        </authorList>
    </citation>
    <scope>NUCLEOTIDE SEQUENCE</scope>
    <source>
        <strain evidence="1">20211129_DDA</strain>
        <tissue evidence="1">Liver</tissue>
    </source>
</reference>
<evidence type="ECO:0000313" key="1">
    <source>
        <dbReference type="EMBL" id="KAJ1149564.1"/>
    </source>
</evidence>
<dbReference type="EMBL" id="JANPWB010000009">
    <property type="protein sequence ID" value="KAJ1149564.1"/>
    <property type="molecule type" value="Genomic_DNA"/>
</dbReference>
<accession>A0AAV7R9T9</accession>
<dbReference type="AlphaFoldDB" id="A0AAV7R9T9"/>
<proteinExistence type="predicted"/>
<comment type="caution">
    <text evidence="1">The sequence shown here is derived from an EMBL/GenBank/DDBJ whole genome shotgun (WGS) entry which is preliminary data.</text>
</comment>